<keyword evidence="14" id="KW-0675">Receptor</keyword>
<accession>A0A177J2T9</accession>
<evidence type="ECO:0000256" key="10">
    <source>
        <dbReference type="SAM" id="MobiDB-lite"/>
    </source>
</evidence>
<evidence type="ECO:0000256" key="7">
    <source>
        <dbReference type="ARBA" id="ARBA00023237"/>
    </source>
</evidence>
<dbReference type="InterPro" id="IPR036942">
    <property type="entry name" value="Beta-barrel_TonB_sf"/>
</dbReference>
<dbReference type="PANTHER" id="PTHR30069">
    <property type="entry name" value="TONB-DEPENDENT OUTER MEMBRANE RECEPTOR"/>
    <property type="match status" value="1"/>
</dbReference>
<keyword evidence="7 8" id="KW-0998">Cell outer membrane</keyword>
<comment type="similarity">
    <text evidence="8 9">Belongs to the TonB-dependent receptor family.</text>
</comment>
<feature type="domain" description="TonB-dependent receptor plug" evidence="13">
    <location>
        <begin position="61"/>
        <end position="164"/>
    </location>
</feature>
<sequence>MLRSPSLRAGCALTALCLAWPAAAQTAAPADAQADAQADGSYHDPRSDIVVTALIPRSQGDILSGTSIVTGEELTRSLRPTIGETLARQPGVSATSFGPNASRPILRGFQGERVRILTDGIGSFDVSNTSVDHAVAINPLTADRIEVLRGPSALLYGSSAIGGVVNVIDSRIPRRVPDEAIHVDAIGTYGSAANERSGSGEIEVPLTENFVVHVDGSYSKTDNLRTGGYILSKAMREIAAASDEEEIQDNARLKGKLANTAAEVWEVAGGFANIGDGGNLGMSISHSENTYGVPSRLEVAEEHDHDHDHDHDHEEEGHSHENVTLAMKQTRADLRGEVAVNGGFLDSIRLRAGWADYQHQEIEPSGEVGTTFKNQSMESRLEFVQADRNGWQGASGAQFFTRRFQADGEEKFLPKNQTDQFGLFTLQSLDLGDTRLEAGARYEHSKLQSDPDADLFAEASQRSFNALSGSLGISQTIMPGWRVGLNLSRSERAPSAEELFARGNHAGTQAFELGNPDFGKEKSWGVEGTLRGSGNGYSFSLAAYHNWFSGFIYESVVDDSVCQAANGGAEMEFPCYAYAQADARYYGFEAEASVKLAQVGSYAINIDGVADYVRATIKGNGPAPRIPPLRLLGGIEAQGARLSARAELEHVFEQDRVTDFETPTDGFTMVNASISFKPLAGNDRTTLMLSANNIFDVEARRHASFLKDFAPLAGRDIRLTARISI</sequence>
<evidence type="ECO:0000256" key="11">
    <source>
        <dbReference type="SAM" id="SignalP"/>
    </source>
</evidence>
<dbReference type="PROSITE" id="PS52016">
    <property type="entry name" value="TONB_DEPENDENT_REC_3"/>
    <property type="match status" value="1"/>
</dbReference>
<evidence type="ECO:0000259" key="13">
    <source>
        <dbReference type="Pfam" id="PF07715"/>
    </source>
</evidence>
<dbReference type="SUPFAM" id="SSF56935">
    <property type="entry name" value="Porins"/>
    <property type="match status" value="1"/>
</dbReference>
<protein>
    <submittedName>
        <fullName evidence="14">TonB-dependent receptor</fullName>
    </submittedName>
</protein>
<keyword evidence="2 8" id="KW-0813">Transport</keyword>
<evidence type="ECO:0000313" key="15">
    <source>
        <dbReference type="Proteomes" id="UP000077262"/>
    </source>
</evidence>
<evidence type="ECO:0000259" key="12">
    <source>
        <dbReference type="Pfam" id="PF00593"/>
    </source>
</evidence>
<dbReference type="Pfam" id="PF00593">
    <property type="entry name" value="TonB_dep_Rec_b-barrel"/>
    <property type="match status" value="1"/>
</dbReference>
<dbReference type="InterPro" id="IPR037066">
    <property type="entry name" value="Plug_dom_sf"/>
</dbReference>
<dbReference type="EMBL" id="LSTR01000101">
    <property type="protein sequence ID" value="OAH35443.1"/>
    <property type="molecule type" value="Genomic_DNA"/>
</dbReference>
<feature type="domain" description="TonB-dependent receptor-like beta-barrel" evidence="12">
    <location>
        <begin position="322"/>
        <end position="694"/>
    </location>
</feature>
<keyword evidence="3 8" id="KW-1134">Transmembrane beta strand</keyword>
<dbReference type="OrthoDB" id="9795928at2"/>
<dbReference type="Proteomes" id="UP000077262">
    <property type="component" value="Unassembled WGS sequence"/>
</dbReference>
<dbReference type="GO" id="GO:0009279">
    <property type="term" value="C:cell outer membrane"/>
    <property type="evidence" value="ECO:0007669"/>
    <property type="project" value="UniProtKB-SubCell"/>
</dbReference>
<dbReference type="RefSeq" id="WP_063977155.1">
    <property type="nucleotide sequence ID" value="NZ_LSTR01000101.1"/>
</dbReference>
<evidence type="ECO:0000313" key="14">
    <source>
        <dbReference type="EMBL" id="OAH35443.1"/>
    </source>
</evidence>
<evidence type="ECO:0000256" key="8">
    <source>
        <dbReference type="PROSITE-ProRule" id="PRU01360"/>
    </source>
</evidence>
<comment type="caution">
    <text evidence="14">The sequence shown here is derived from an EMBL/GenBank/DDBJ whole genome shotgun (WGS) entry which is preliminary data.</text>
</comment>
<feature type="signal peptide" evidence="11">
    <location>
        <begin position="1"/>
        <end position="24"/>
    </location>
</feature>
<keyword evidence="11" id="KW-0732">Signal</keyword>
<evidence type="ECO:0000256" key="3">
    <source>
        <dbReference type="ARBA" id="ARBA00022452"/>
    </source>
</evidence>
<name>A0A177J2T9_SPHYA</name>
<dbReference type="CDD" id="cd01347">
    <property type="entry name" value="ligand_gated_channel"/>
    <property type="match status" value="1"/>
</dbReference>
<keyword evidence="5 9" id="KW-0798">TonB box</keyword>
<dbReference type="Gene3D" id="2.170.130.10">
    <property type="entry name" value="TonB-dependent receptor, plug domain"/>
    <property type="match status" value="1"/>
</dbReference>
<dbReference type="InterPro" id="IPR039426">
    <property type="entry name" value="TonB-dep_rcpt-like"/>
</dbReference>
<dbReference type="InterPro" id="IPR000531">
    <property type="entry name" value="Beta-barrel_TonB"/>
</dbReference>
<evidence type="ECO:0000256" key="2">
    <source>
        <dbReference type="ARBA" id="ARBA00022448"/>
    </source>
</evidence>
<keyword evidence="6 8" id="KW-0472">Membrane</keyword>
<feature type="region of interest" description="Disordered" evidence="10">
    <location>
        <begin position="300"/>
        <end position="321"/>
    </location>
</feature>
<gene>
    <name evidence="14" type="ORF">AX777_03220</name>
</gene>
<evidence type="ECO:0000256" key="6">
    <source>
        <dbReference type="ARBA" id="ARBA00023136"/>
    </source>
</evidence>
<dbReference type="GO" id="GO:0015344">
    <property type="term" value="F:siderophore uptake transmembrane transporter activity"/>
    <property type="evidence" value="ECO:0007669"/>
    <property type="project" value="TreeGrafter"/>
</dbReference>
<evidence type="ECO:0000256" key="4">
    <source>
        <dbReference type="ARBA" id="ARBA00022692"/>
    </source>
</evidence>
<dbReference type="PANTHER" id="PTHR30069:SF40">
    <property type="entry name" value="TONB-DEPENDENT RECEPTOR NMB0964-RELATED"/>
    <property type="match status" value="1"/>
</dbReference>
<feature type="chain" id="PRO_5008064545" evidence="11">
    <location>
        <begin position="25"/>
        <end position="725"/>
    </location>
</feature>
<dbReference type="InterPro" id="IPR012910">
    <property type="entry name" value="Plug_dom"/>
</dbReference>
<proteinExistence type="inferred from homology"/>
<evidence type="ECO:0000256" key="9">
    <source>
        <dbReference type="RuleBase" id="RU003357"/>
    </source>
</evidence>
<dbReference type="AlphaFoldDB" id="A0A177J2T9"/>
<dbReference type="GO" id="GO:0044718">
    <property type="term" value="P:siderophore transmembrane transport"/>
    <property type="evidence" value="ECO:0007669"/>
    <property type="project" value="TreeGrafter"/>
</dbReference>
<reference evidence="14 15" key="1">
    <citation type="submission" date="2016-02" db="EMBL/GenBank/DDBJ databases">
        <authorList>
            <person name="Wen L."/>
            <person name="He K."/>
            <person name="Yang H."/>
        </authorList>
    </citation>
    <scope>NUCLEOTIDE SEQUENCE [LARGE SCALE GENOMIC DNA]</scope>
    <source>
        <strain evidence="14 15">CD09_2</strain>
    </source>
</reference>
<evidence type="ECO:0000256" key="5">
    <source>
        <dbReference type="ARBA" id="ARBA00023077"/>
    </source>
</evidence>
<dbReference type="Pfam" id="PF07715">
    <property type="entry name" value="Plug"/>
    <property type="match status" value="1"/>
</dbReference>
<keyword evidence="4 8" id="KW-0812">Transmembrane</keyword>
<organism evidence="14 15">
    <name type="scientific">Sphingobium yanoikuyae</name>
    <name type="common">Sphingomonas yanoikuyae</name>
    <dbReference type="NCBI Taxonomy" id="13690"/>
    <lineage>
        <taxon>Bacteria</taxon>
        <taxon>Pseudomonadati</taxon>
        <taxon>Pseudomonadota</taxon>
        <taxon>Alphaproteobacteria</taxon>
        <taxon>Sphingomonadales</taxon>
        <taxon>Sphingomonadaceae</taxon>
        <taxon>Sphingobium</taxon>
    </lineage>
</organism>
<dbReference type="Gene3D" id="2.40.170.20">
    <property type="entry name" value="TonB-dependent receptor, beta-barrel domain"/>
    <property type="match status" value="1"/>
</dbReference>
<comment type="subcellular location">
    <subcellularLocation>
        <location evidence="1 8">Cell outer membrane</location>
        <topology evidence="1 8">Multi-pass membrane protein</topology>
    </subcellularLocation>
</comment>
<evidence type="ECO:0000256" key="1">
    <source>
        <dbReference type="ARBA" id="ARBA00004571"/>
    </source>
</evidence>